<feature type="transmembrane region" description="Helical" evidence="5">
    <location>
        <begin position="298"/>
        <end position="324"/>
    </location>
</feature>
<evidence type="ECO:0000313" key="7">
    <source>
        <dbReference type="EMBL" id="RRR19549.1"/>
    </source>
</evidence>
<dbReference type="PROSITE" id="PS50928">
    <property type="entry name" value="ABC_TM1"/>
    <property type="match status" value="1"/>
</dbReference>
<keyword evidence="8" id="KW-1185">Reference proteome</keyword>
<reference evidence="7 8" key="1">
    <citation type="submission" date="2018-07" db="EMBL/GenBank/DDBJ databases">
        <title>Brachybacteriurn paraconglorneratum KCTC 9916.</title>
        <authorList>
            <person name="Li Y."/>
        </authorList>
    </citation>
    <scope>NUCLEOTIDE SEQUENCE [LARGE SCALE GENOMIC DNA]</scope>
    <source>
        <strain evidence="7 8">KCTC 9916</strain>
    </source>
</reference>
<protein>
    <submittedName>
        <fullName evidence="7">ABC transporter permease</fullName>
    </submittedName>
</protein>
<keyword evidence="3 5" id="KW-1133">Transmembrane helix</keyword>
<sequence>MTLGRYIARKSGWYLVALVAAVSLNFLLPRLVPGNPVDVIVSNLARGGSVTGEQQKAIYEGFVAEFGLDAPLWQQFLTYLGKVFSGDLGTSFANYPASVNDLIGQALPWSIAVQLPAVLIGWIAGNLVGAIAAFRGGNWDRSVFTSALFLSAMPYYCLSILLLYGFAVVAGIFPVGGAYSLGLTPEFSVEFLWDAVSYYWLPFLSLVVVFIGGQAVGMRSMAIYELGGDYVNYARAMGIRDNRITQYIFRNAMLPQITGLALAIGTLVGGALITELVFSYPGVGTLLFNAITQNDYPVIQAVTLIITVAVLVANFLVEIAYGIIDPRIRAASAGEK</sequence>
<keyword evidence="2 5" id="KW-0812">Transmembrane</keyword>
<evidence type="ECO:0000256" key="4">
    <source>
        <dbReference type="ARBA" id="ARBA00023136"/>
    </source>
</evidence>
<dbReference type="SUPFAM" id="SSF161098">
    <property type="entry name" value="MetI-like"/>
    <property type="match status" value="1"/>
</dbReference>
<feature type="domain" description="ABC transmembrane type-1" evidence="6">
    <location>
        <begin position="107"/>
        <end position="317"/>
    </location>
</feature>
<gene>
    <name evidence="7" type="ORF">DS079_04635</name>
</gene>
<evidence type="ECO:0000313" key="8">
    <source>
        <dbReference type="Proteomes" id="UP000274327"/>
    </source>
</evidence>
<dbReference type="Gene3D" id="1.10.3720.10">
    <property type="entry name" value="MetI-like"/>
    <property type="match status" value="1"/>
</dbReference>
<feature type="transmembrane region" description="Helical" evidence="5">
    <location>
        <begin position="257"/>
        <end position="278"/>
    </location>
</feature>
<dbReference type="AlphaFoldDB" id="A0A426SN08"/>
<accession>A0A426SN08</accession>
<comment type="similarity">
    <text evidence="5">Belongs to the binding-protein-dependent transport system permease family.</text>
</comment>
<feature type="transmembrane region" description="Helical" evidence="5">
    <location>
        <begin position="111"/>
        <end position="134"/>
    </location>
</feature>
<feature type="transmembrane region" description="Helical" evidence="5">
    <location>
        <begin position="12"/>
        <end position="32"/>
    </location>
</feature>
<evidence type="ECO:0000256" key="2">
    <source>
        <dbReference type="ARBA" id="ARBA00022692"/>
    </source>
</evidence>
<keyword evidence="4 5" id="KW-0472">Membrane</keyword>
<evidence type="ECO:0000256" key="1">
    <source>
        <dbReference type="ARBA" id="ARBA00004141"/>
    </source>
</evidence>
<feature type="transmembrane region" description="Helical" evidence="5">
    <location>
        <begin position="199"/>
        <end position="217"/>
    </location>
</feature>
<dbReference type="GO" id="GO:0055085">
    <property type="term" value="P:transmembrane transport"/>
    <property type="evidence" value="ECO:0007669"/>
    <property type="project" value="InterPro"/>
</dbReference>
<evidence type="ECO:0000256" key="3">
    <source>
        <dbReference type="ARBA" id="ARBA00022989"/>
    </source>
</evidence>
<dbReference type="EMBL" id="QOCI01000002">
    <property type="protein sequence ID" value="RRR19549.1"/>
    <property type="molecule type" value="Genomic_DNA"/>
</dbReference>
<dbReference type="InterPro" id="IPR035906">
    <property type="entry name" value="MetI-like_sf"/>
</dbReference>
<dbReference type="PANTHER" id="PTHR43376">
    <property type="entry name" value="OLIGOPEPTIDE TRANSPORT SYSTEM PERMEASE PROTEIN"/>
    <property type="match status" value="1"/>
</dbReference>
<keyword evidence="5" id="KW-0813">Transport</keyword>
<dbReference type="InterPro" id="IPR000515">
    <property type="entry name" value="MetI-like"/>
</dbReference>
<dbReference type="GeneID" id="78120318"/>
<comment type="subcellular location">
    <subcellularLocation>
        <location evidence="5">Cell membrane</location>
        <topology evidence="5">Multi-pass membrane protein</topology>
    </subcellularLocation>
    <subcellularLocation>
        <location evidence="1">Membrane</location>
        <topology evidence="1">Multi-pass membrane protein</topology>
    </subcellularLocation>
</comment>
<proteinExistence type="inferred from homology"/>
<evidence type="ECO:0000259" key="6">
    <source>
        <dbReference type="PROSITE" id="PS50928"/>
    </source>
</evidence>
<dbReference type="RefSeq" id="WP_062950601.1">
    <property type="nucleotide sequence ID" value="NZ_JAQDQJ010000002.1"/>
</dbReference>
<name>A0A426SN08_9MICO</name>
<evidence type="ECO:0000256" key="5">
    <source>
        <dbReference type="RuleBase" id="RU363032"/>
    </source>
</evidence>
<dbReference type="GO" id="GO:0005886">
    <property type="term" value="C:plasma membrane"/>
    <property type="evidence" value="ECO:0007669"/>
    <property type="project" value="UniProtKB-SubCell"/>
</dbReference>
<feature type="transmembrane region" description="Helical" evidence="5">
    <location>
        <begin position="155"/>
        <end position="179"/>
    </location>
</feature>
<organism evidence="7 8">
    <name type="scientific">Brachybacterium paraconglomeratum</name>
    <dbReference type="NCBI Taxonomy" id="173362"/>
    <lineage>
        <taxon>Bacteria</taxon>
        <taxon>Bacillati</taxon>
        <taxon>Actinomycetota</taxon>
        <taxon>Actinomycetes</taxon>
        <taxon>Micrococcales</taxon>
        <taxon>Dermabacteraceae</taxon>
        <taxon>Brachybacterium</taxon>
    </lineage>
</organism>
<dbReference type="CDD" id="cd06261">
    <property type="entry name" value="TM_PBP2"/>
    <property type="match status" value="1"/>
</dbReference>
<dbReference type="Proteomes" id="UP000274327">
    <property type="component" value="Unassembled WGS sequence"/>
</dbReference>
<comment type="caution">
    <text evidence="7">The sequence shown here is derived from an EMBL/GenBank/DDBJ whole genome shotgun (WGS) entry which is preliminary data.</text>
</comment>
<dbReference type="PANTHER" id="PTHR43376:SF1">
    <property type="entry name" value="OLIGOPEPTIDE TRANSPORT SYSTEM PERMEASE PROTEIN"/>
    <property type="match status" value="1"/>
</dbReference>
<dbReference type="Pfam" id="PF00528">
    <property type="entry name" value="BPD_transp_1"/>
    <property type="match status" value="1"/>
</dbReference>